<name>A0AAW1LQM6_POPJA</name>
<keyword evidence="2" id="KW-1185">Reference proteome</keyword>
<evidence type="ECO:0000313" key="1">
    <source>
        <dbReference type="EMBL" id="KAK9736154.1"/>
    </source>
</evidence>
<comment type="caution">
    <text evidence="1">The sequence shown here is derived from an EMBL/GenBank/DDBJ whole genome shotgun (WGS) entry which is preliminary data.</text>
</comment>
<proteinExistence type="predicted"/>
<dbReference type="AlphaFoldDB" id="A0AAW1LQM6"/>
<dbReference type="EMBL" id="JASPKY010000118">
    <property type="protein sequence ID" value="KAK9736154.1"/>
    <property type="molecule type" value="Genomic_DNA"/>
</dbReference>
<accession>A0AAW1LQM6</accession>
<organism evidence="1 2">
    <name type="scientific">Popillia japonica</name>
    <name type="common">Japanese beetle</name>
    <dbReference type="NCBI Taxonomy" id="7064"/>
    <lineage>
        <taxon>Eukaryota</taxon>
        <taxon>Metazoa</taxon>
        <taxon>Ecdysozoa</taxon>
        <taxon>Arthropoda</taxon>
        <taxon>Hexapoda</taxon>
        <taxon>Insecta</taxon>
        <taxon>Pterygota</taxon>
        <taxon>Neoptera</taxon>
        <taxon>Endopterygota</taxon>
        <taxon>Coleoptera</taxon>
        <taxon>Polyphaga</taxon>
        <taxon>Scarabaeiformia</taxon>
        <taxon>Scarabaeidae</taxon>
        <taxon>Rutelinae</taxon>
        <taxon>Popillia</taxon>
    </lineage>
</organism>
<evidence type="ECO:0000313" key="2">
    <source>
        <dbReference type="Proteomes" id="UP001458880"/>
    </source>
</evidence>
<gene>
    <name evidence="1" type="ORF">QE152_g12808</name>
</gene>
<evidence type="ECO:0008006" key="3">
    <source>
        <dbReference type="Google" id="ProtNLM"/>
    </source>
</evidence>
<protein>
    <recommendedName>
        <fullName evidence="3">MULE transposase domain-containing protein</fullName>
    </recommendedName>
</protein>
<sequence>MLPAVAFVPTESVVEVFETLCENGIFPPEAQEVVDYFEDTWIGGPHRRQRRPLQFDLDMWNLYQSIMWNLYQSILEDLPKTNNSVEGWHRGFAERIGAMHPNIWKFINY</sequence>
<dbReference type="Proteomes" id="UP001458880">
    <property type="component" value="Unassembled WGS sequence"/>
</dbReference>
<reference evidence="1 2" key="1">
    <citation type="journal article" date="2024" name="BMC Genomics">
        <title>De novo assembly and annotation of Popillia japonica's genome with initial clues to its potential as an invasive pest.</title>
        <authorList>
            <person name="Cucini C."/>
            <person name="Boschi S."/>
            <person name="Funari R."/>
            <person name="Cardaioli E."/>
            <person name="Iannotti N."/>
            <person name="Marturano G."/>
            <person name="Paoli F."/>
            <person name="Bruttini M."/>
            <person name="Carapelli A."/>
            <person name="Frati F."/>
            <person name="Nardi F."/>
        </authorList>
    </citation>
    <scope>NUCLEOTIDE SEQUENCE [LARGE SCALE GENOMIC DNA]</scope>
    <source>
        <strain evidence="1">DMR45628</strain>
    </source>
</reference>